<protein>
    <recommendedName>
        <fullName evidence="3">Tox-REase-5 domain-containing protein</fullName>
    </recommendedName>
</protein>
<feature type="coiled-coil region" evidence="1">
    <location>
        <begin position="132"/>
        <end position="159"/>
    </location>
</feature>
<evidence type="ECO:0000313" key="5">
    <source>
        <dbReference type="Proteomes" id="UP000284557"/>
    </source>
</evidence>
<reference evidence="4 5" key="1">
    <citation type="submission" date="2018-08" db="EMBL/GenBank/DDBJ databases">
        <title>Linezolid Resistance in Mycobacterium abscessus: MIC Distribution and Comprehensive Investigation of Resistance Mechanisms.</title>
        <authorList>
            <person name="Ye M."/>
            <person name="Xu L."/>
            <person name="Zou Y."/>
            <person name="Li B."/>
            <person name="Guo Q."/>
            <person name="Zhang Y."/>
            <person name="Zhan M."/>
            <person name="Xu B."/>
            <person name="Yu F."/>
            <person name="Zhang Z."/>
            <person name="Chu H."/>
        </authorList>
    </citation>
    <scope>NUCLEOTIDE SEQUENCE [LARGE SCALE GENOMIC DNA]</scope>
    <source>
        <strain evidence="4 5">G143</strain>
    </source>
</reference>
<dbReference type="Pfam" id="PF15648">
    <property type="entry name" value="Tox-REase-5"/>
    <property type="match status" value="1"/>
</dbReference>
<feature type="compositionally biased region" description="Low complexity" evidence="2">
    <location>
        <begin position="210"/>
        <end position="229"/>
    </location>
</feature>
<dbReference type="EMBL" id="QXBN01000026">
    <property type="protein sequence ID" value="RIT32145.1"/>
    <property type="molecule type" value="Genomic_DNA"/>
</dbReference>
<feature type="domain" description="Tox-REase-5" evidence="3">
    <location>
        <begin position="545"/>
        <end position="640"/>
    </location>
</feature>
<feature type="region of interest" description="Disordered" evidence="2">
    <location>
        <begin position="450"/>
        <end position="530"/>
    </location>
</feature>
<dbReference type="InterPro" id="IPR028904">
    <property type="entry name" value="Tox-REase-5_dom"/>
</dbReference>
<organism evidence="4 5">
    <name type="scientific">Mycobacteroides abscessus</name>
    <dbReference type="NCBI Taxonomy" id="36809"/>
    <lineage>
        <taxon>Bacteria</taxon>
        <taxon>Bacillati</taxon>
        <taxon>Actinomycetota</taxon>
        <taxon>Actinomycetes</taxon>
        <taxon>Mycobacteriales</taxon>
        <taxon>Mycobacteriaceae</taxon>
        <taxon>Mycobacteroides</taxon>
    </lineage>
</organism>
<feature type="compositionally biased region" description="Pro residues" evidence="2">
    <location>
        <begin position="485"/>
        <end position="494"/>
    </location>
</feature>
<gene>
    <name evidence="4" type="ORF">D2E76_24205</name>
</gene>
<evidence type="ECO:0000256" key="1">
    <source>
        <dbReference type="SAM" id="Coils"/>
    </source>
</evidence>
<sequence length="667" mass="71730">MTTLDEFMAKKANDYMAVVDSWRPRTAALKATYDDYKRWATTPNGTYWSGQFAGASQERAADDCKGTDNADDTTEDIAKLAAATIEYEVLPPLTSGQNLVERVLENADQGVSIDQQFNCDYHPPEGMSEQTAQKNREHVKETERQIKEYVAKWEKATQTLKAQTDAAREAMLSRINPKAALVDARKILRDARPGEPVAETIDYKQQYPKATDPAGTQAAAATATDPHAPVLGPPSAGDKPPVDPSRLGGLTGNLGVMGINEPKSPLDKPLAPSDARAVPAPKLDPNTPQGKAAIDKFRSILATQYPPDQVEAKLSEAIKGAQQDRPMVALPEPGTPERVRQTGGEAFAESWDQAGRAKDDLLGINGGDHAKEAWTGVAKGLWDVVNPDPVHQVERGIDRAEGAIDEVKSGIDNPKAFIGKHGIEIAAGIATAPVGGEGALLGTEGRALTHGLDDATPGHYTSAPGVDHPVPPAAEHNIPVGDHTPPAPYQPPTPHEFDPGAGQHYASGDPHHPGGWPPGTPEATWNKGDTEPGWKHINHNFDKDWMPYQEQIGGIERTPSGALPEWVQHDLDTGAPVSFDGHTYRGPQEVFLEAKDGFRGMAFAPDNAYWTGRAESALEQVDRQLGALPPGARLEWHVSDPYGAAALRDLFDSNGVYGVEVIYTPKP</sequence>
<evidence type="ECO:0000313" key="4">
    <source>
        <dbReference type="EMBL" id="RIT32145.1"/>
    </source>
</evidence>
<dbReference type="Proteomes" id="UP000284557">
    <property type="component" value="Unassembled WGS sequence"/>
</dbReference>
<keyword evidence="1" id="KW-0175">Coiled coil</keyword>
<comment type="caution">
    <text evidence="4">The sequence shown here is derived from an EMBL/GenBank/DDBJ whole genome shotgun (WGS) entry which is preliminary data.</text>
</comment>
<feature type="region of interest" description="Disordered" evidence="2">
    <location>
        <begin position="205"/>
        <end position="247"/>
    </location>
</feature>
<dbReference type="RefSeq" id="WP_074355102.1">
    <property type="nucleotide sequence ID" value="NZ_QXBN01000026.1"/>
</dbReference>
<proteinExistence type="predicted"/>
<evidence type="ECO:0000259" key="3">
    <source>
        <dbReference type="Pfam" id="PF15648"/>
    </source>
</evidence>
<evidence type="ECO:0000256" key="2">
    <source>
        <dbReference type="SAM" id="MobiDB-lite"/>
    </source>
</evidence>
<dbReference type="AlphaFoldDB" id="A0ABD7HIJ2"/>
<accession>A0ABD7HIJ2</accession>
<name>A0ABD7HIJ2_9MYCO</name>